<dbReference type="AlphaFoldDB" id="A0A2S6G0C6"/>
<dbReference type="GO" id="GO:0003677">
    <property type="term" value="F:DNA binding"/>
    <property type="evidence" value="ECO:0007669"/>
    <property type="project" value="InterPro"/>
</dbReference>
<dbReference type="OrthoDB" id="9800801at2"/>
<evidence type="ECO:0000256" key="5">
    <source>
        <dbReference type="ARBA" id="ARBA00022747"/>
    </source>
</evidence>
<comment type="caution">
    <text evidence="7">The sequence shown here is derived from an EMBL/GenBank/DDBJ whole genome shotgun (WGS) entry which is preliminary data.</text>
</comment>
<dbReference type="SUPFAM" id="SSF53335">
    <property type="entry name" value="S-adenosyl-L-methionine-dependent methyltransferases"/>
    <property type="match status" value="1"/>
</dbReference>
<comment type="similarity">
    <text evidence="1">Belongs to the N(4)/N(6)-methyltransferase family.</text>
</comment>
<proteinExistence type="inferred from homology"/>
<dbReference type="PANTHER" id="PTHR13370:SF3">
    <property type="entry name" value="TRNA (GUANINE(10)-N2)-METHYLTRANSFERASE HOMOLOG"/>
    <property type="match status" value="1"/>
</dbReference>
<keyword evidence="3 7" id="KW-0808">Transferase</keyword>
<dbReference type="RefSeq" id="WP_104409293.1">
    <property type="nucleotide sequence ID" value="NZ_PTIS01000002.1"/>
</dbReference>
<dbReference type="GO" id="GO:0009307">
    <property type="term" value="P:DNA restriction-modification system"/>
    <property type="evidence" value="ECO:0007669"/>
    <property type="project" value="UniProtKB-KW"/>
</dbReference>
<evidence type="ECO:0000256" key="2">
    <source>
        <dbReference type="ARBA" id="ARBA00022603"/>
    </source>
</evidence>
<evidence type="ECO:0000256" key="1">
    <source>
        <dbReference type="ARBA" id="ARBA00006594"/>
    </source>
</evidence>
<evidence type="ECO:0000256" key="3">
    <source>
        <dbReference type="ARBA" id="ARBA00022679"/>
    </source>
</evidence>
<dbReference type="InterPro" id="IPR029063">
    <property type="entry name" value="SAM-dependent_MTases_sf"/>
</dbReference>
<dbReference type="PANTHER" id="PTHR13370">
    <property type="entry name" value="RNA METHYLASE-RELATED"/>
    <property type="match status" value="1"/>
</dbReference>
<dbReference type="Proteomes" id="UP000239863">
    <property type="component" value="Unassembled WGS sequence"/>
</dbReference>
<dbReference type="Pfam" id="PF01555">
    <property type="entry name" value="N6_N4_Mtase"/>
    <property type="match status" value="1"/>
</dbReference>
<evidence type="ECO:0000256" key="4">
    <source>
        <dbReference type="ARBA" id="ARBA00022691"/>
    </source>
</evidence>
<dbReference type="PROSITE" id="PS00092">
    <property type="entry name" value="N6_MTASE"/>
    <property type="match status" value="1"/>
</dbReference>
<dbReference type="GO" id="GO:0005737">
    <property type="term" value="C:cytoplasm"/>
    <property type="evidence" value="ECO:0007669"/>
    <property type="project" value="TreeGrafter"/>
</dbReference>
<dbReference type="PRINTS" id="PR00506">
    <property type="entry name" value="D21N6MTFRASE"/>
</dbReference>
<dbReference type="Gene3D" id="3.40.50.150">
    <property type="entry name" value="Vaccinia Virus protein VP39"/>
    <property type="match status" value="2"/>
</dbReference>
<evidence type="ECO:0000259" key="6">
    <source>
        <dbReference type="Pfam" id="PF01555"/>
    </source>
</evidence>
<dbReference type="InterPro" id="IPR002052">
    <property type="entry name" value="DNA_methylase_N6_adenine_CS"/>
</dbReference>
<protein>
    <submittedName>
        <fullName evidence="7">Adenine-specific DNA-methyltransferase</fullName>
    </submittedName>
</protein>
<sequence length="568" mass="65776">MQKLELTWIGKGQEPEIEPRILVHDKEKSYGDENTENMLIHGDNLLALKALEQDFGGKIKCVYIDPPYNTGNAFEHYDDFQEHSIWLNLMYDRLKIIYNLLLNDGFLFLQLDSNEVHYCKVILDEIFGRKNFVNQISYERSAVSGIGQGASIVNTGEYILIYKKNDGELNNINSYVKLDLPTMKRYNKVLENEGDKILINEFISKSNGEKVKIFKHENFKIRSISFRGYDKNINEIDKEYFENYKKLFRTFLIQKENSFQQDIIKDMDKDCLYSIEYIPSRGKNKDKLTNLYYSNKELVGWLKDSAIYENNTILKSSKLTNIWSHAEIPKADLPNEGGISFPRSKKPEQLIKRILELATNENDIVLDSFLGSGTTAAVAHKMKRRWIGIELGEHCYTHCIPRLQRVIDGADQYGISKAITWKGGGGFKFYELAPSLLKKDKYDNWIIDQDNYNADMLAAAVAKLNGYFYNPDKEVFWKQGKSTECSYIFTTTQYVTAQYLESLANELDFNERLLVCCPAFDSGLNNSYDNITIKKIPQSVLNRCQFGVSDYNMNIISDEEFKEYEDEV</sequence>
<evidence type="ECO:0000313" key="8">
    <source>
        <dbReference type="Proteomes" id="UP000239863"/>
    </source>
</evidence>
<accession>A0A2S6G0C6</accession>
<keyword evidence="4" id="KW-0949">S-adenosyl-L-methionine</keyword>
<dbReference type="InterPro" id="IPR002941">
    <property type="entry name" value="DNA_methylase_N4/N6"/>
</dbReference>
<keyword evidence="2 7" id="KW-0489">Methyltransferase</keyword>
<keyword evidence="5" id="KW-0680">Restriction system</keyword>
<dbReference type="EMBL" id="PTIS01000002">
    <property type="protein sequence ID" value="PPK49299.1"/>
    <property type="molecule type" value="Genomic_DNA"/>
</dbReference>
<name>A0A2S6G0C6_9CLOT</name>
<dbReference type="GO" id="GO:0032259">
    <property type="term" value="P:methylation"/>
    <property type="evidence" value="ECO:0007669"/>
    <property type="project" value="UniProtKB-KW"/>
</dbReference>
<dbReference type="InterPro" id="IPR002295">
    <property type="entry name" value="N4/N6-MTase_EcoPI_Mod-like"/>
</dbReference>
<reference evidence="7 8" key="1">
    <citation type="submission" date="2018-02" db="EMBL/GenBank/DDBJ databases">
        <title>Genomic Encyclopedia of Archaeal and Bacterial Type Strains, Phase II (KMG-II): from individual species to whole genera.</title>
        <authorList>
            <person name="Goeker M."/>
        </authorList>
    </citation>
    <scope>NUCLEOTIDE SEQUENCE [LARGE SCALE GENOMIC DNA]</scope>
    <source>
        <strain evidence="7 8">DSM 15099</strain>
    </source>
</reference>
<evidence type="ECO:0000313" key="7">
    <source>
        <dbReference type="EMBL" id="PPK49299.1"/>
    </source>
</evidence>
<organism evidence="7 8">
    <name type="scientific">Clostridium algidicarnis DSM 15099</name>
    <dbReference type="NCBI Taxonomy" id="1121295"/>
    <lineage>
        <taxon>Bacteria</taxon>
        <taxon>Bacillati</taxon>
        <taxon>Bacillota</taxon>
        <taxon>Clostridia</taxon>
        <taxon>Eubacteriales</taxon>
        <taxon>Clostridiaceae</taxon>
        <taxon>Clostridium</taxon>
    </lineage>
</organism>
<dbReference type="GO" id="GO:0009007">
    <property type="term" value="F:site-specific DNA-methyltransferase (adenine-specific) activity"/>
    <property type="evidence" value="ECO:0007669"/>
    <property type="project" value="TreeGrafter"/>
</dbReference>
<dbReference type="GO" id="GO:0008170">
    <property type="term" value="F:N-methyltransferase activity"/>
    <property type="evidence" value="ECO:0007669"/>
    <property type="project" value="InterPro"/>
</dbReference>
<feature type="domain" description="DNA methylase N-4/N-6" evidence="6">
    <location>
        <begin position="170"/>
        <end position="396"/>
    </location>
</feature>
<gene>
    <name evidence="7" type="ORF">BD821_102218</name>
</gene>